<sequence length="62" mass="7187">ESLQQGYFDYPFGKQHICGFNNKALLITALLCQNSHYEYPLQYQRPLSPSSAVFTTVNFFFC</sequence>
<reference evidence="1" key="2">
    <citation type="submission" date="2023-05" db="EMBL/GenBank/DDBJ databases">
        <authorList>
            <person name="Fouks B."/>
        </authorList>
    </citation>
    <scope>NUCLEOTIDE SEQUENCE</scope>
    <source>
        <strain evidence="1">Stay&amp;Tobe</strain>
        <tissue evidence="1">Testes</tissue>
    </source>
</reference>
<feature type="non-terminal residue" evidence="1">
    <location>
        <position position="1"/>
    </location>
</feature>
<dbReference type="Proteomes" id="UP001233999">
    <property type="component" value="Unassembled WGS sequence"/>
</dbReference>
<dbReference type="AlphaFoldDB" id="A0AAD8E8G7"/>
<dbReference type="EMBL" id="JASPKZ010008055">
    <property type="protein sequence ID" value="KAJ9581008.1"/>
    <property type="molecule type" value="Genomic_DNA"/>
</dbReference>
<name>A0AAD8E8G7_DIPPU</name>
<comment type="caution">
    <text evidence="1">The sequence shown here is derived from an EMBL/GenBank/DDBJ whole genome shotgun (WGS) entry which is preliminary data.</text>
</comment>
<accession>A0AAD8E8G7</accession>
<protein>
    <submittedName>
        <fullName evidence="1">Uncharacterized protein</fullName>
    </submittedName>
</protein>
<evidence type="ECO:0000313" key="1">
    <source>
        <dbReference type="EMBL" id="KAJ9581008.1"/>
    </source>
</evidence>
<feature type="non-terminal residue" evidence="1">
    <location>
        <position position="62"/>
    </location>
</feature>
<keyword evidence="2" id="KW-1185">Reference proteome</keyword>
<reference evidence="1" key="1">
    <citation type="journal article" date="2023" name="IScience">
        <title>Live-bearing cockroach genome reveals convergent evolutionary mechanisms linked to viviparity in insects and beyond.</title>
        <authorList>
            <person name="Fouks B."/>
            <person name="Harrison M.C."/>
            <person name="Mikhailova A.A."/>
            <person name="Marchal E."/>
            <person name="English S."/>
            <person name="Carruthers M."/>
            <person name="Jennings E.C."/>
            <person name="Chiamaka E.L."/>
            <person name="Frigard R.A."/>
            <person name="Pippel M."/>
            <person name="Attardo G.M."/>
            <person name="Benoit J.B."/>
            <person name="Bornberg-Bauer E."/>
            <person name="Tobe S.S."/>
        </authorList>
    </citation>
    <scope>NUCLEOTIDE SEQUENCE</scope>
    <source>
        <strain evidence="1">Stay&amp;Tobe</strain>
    </source>
</reference>
<organism evidence="1 2">
    <name type="scientific">Diploptera punctata</name>
    <name type="common">Pacific beetle cockroach</name>
    <dbReference type="NCBI Taxonomy" id="6984"/>
    <lineage>
        <taxon>Eukaryota</taxon>
        <taxon>Metazoa</taxon>
        <taxon>Ecdysozoa</taxon>
        <taxon>Arthropoda</taxon>
        <taxon>Hexapoda</taxon>
        <taxon>Insecta</taxon>
        <taxon>Pterygota</taxon>
        <taxon>Neoptera</taxon>
        <taxon>Polyneoptera</taxon>
        <taxon>Dictyoptera</taxon>
        <taxon>Blattodea</taxon>
        <taxon>Blaberoidea</taxon>
        <taxon>Blaberidae</taxon>
        <taxon>Diplopterinae</taxon>
        <taxon>Diploptera</taxon>
    </lineage>
</organism>
<gene>
    <name evidence="1" type="ORF">L9F63_023819</name>
</gene>
<evidence type="ECO:0000313" key="2">
    <source>
        <dbReference type="Proteomes" id="UP001233999"/>
    </source>
</evidence>
<proteinExistence type="predicted"/>